<organism evidence="2">
    <name type="scientific">freshwater metagenome</name>
    <dbReference type="NCBI Taxonomy" id="449393"/>
    <lineage>
        <taxon>unclassified sequences</taxon>
        <taxon>metagenomes</taxon>
        <taxon>ecological metagenomes</taxon>
    </lineage>
</organism>
<dbReference type="EMBL" id="CAFBPU010000009">
    <property type="protein sequence ID" value="CAB5026229.1"/>
    <property type="molecule type" value="Genomic_DNA"/>
</dbReference>
<evidence type="ECO:0000313" key="3">
    <source>
        <dbReference type="EMBL" id="CAB5026229.1"/>
    </source>
</evidence>
<gene>
    <name evidence="1" type="ORF">UFOPK3268_00394</name>
    <name evidence="2" type="ORF">UFOPK3752_00663</name>
    <name evidence="3" type="ORF">UFOPK4150_00562</name>
</gene>
<proteinExistence type="predicted"/>
<accession>A0A6J7IWT8</accession>
<sequence>MDVHDKLDDISTLVENARAMPMSASCLVNRSDLLDQLDEVRSLLPGALAEADDILADRNDIVDAARVEAAEIIGRAHEQARELVSEHEIYLGALSEADAVSEASHAESARMRHEIDDYVDAKLANFEVVLHKTISAVQKGRDRIRGRHDFEELGEPFDEEPLPG</sequence>
<reference evidence="2" key="1">
    <citation type="submission" date="2020-05" db="EMBL/GenBank/DDBJ databases">
        <authorList>
            <person name="Chiriac C."/>
            <person name="Salcher M."/>
            <person name="Ghai R."/>
            <person name="Kavagutti S V."/>
        </authorList>
    </citation>
    <scope>NUCLEOTIDE SEQUENCE</scope>
</reference>
<dbReference type="EMBL" id="CAFBND010000019">
    <property type="protein sequence ID" value="CAB4934782.1"/>
    <property type="molecule type" value="Genomic_DNA"/>
</dbReference>
<protein>
    <submittedName>
        <fullName evidence="2">Unannotated protein</fullName>
    </submittedName>
</protein>
<dbReference type="EMBL" id="CAFBIZ010000032">
    <property type="protein sequence ID" value="CAB4847288.1"/>
    <property type="molecule type" value="Genomic_DNA"/>
</dbReference>
<name>A0A6J7IWT8_9ZZZZ</name>
<evidence type="ECO:0000313" key="2">
    <source>
        <dbReference type="EMBL" id="CAB4934782.1"/>
    </source>
</evidence>
<dbReference type="AlphaFoldDB" id="A0A6J7IWT8"/>
<evidence type="ECO:0000313" key="1">
    <source>
        <dbReference type="EMBL" id="CAB4847288.1"/>
    </source>
</evidence>